<evidence type="ECO:0000313" key="1">
    <source>
        <dbReference type="EMBL" id="VEU70437.1"/>
    </source>
</evidence>
<reference evidence="1 2" key="1">
    <citation type="submission" date="2019-01" db="EMBL/GenBank/DDBJ databases">
        <authorList>
            <consortium name="Pathogen Informatics"/>
        </authorList>
    </citation>
    <scope>NUCLEOTIDE SEQUENCE [LARGE SCALE GENOMIC DNA]</scope>
    <source>
        <strain evidence="1 2">NCTC10194</strain>
    </source>
</reference>
<name>A0A449AV95_9BACT</name>
<evidence type="ECO:0000313" key="2">
    <source>
        <dbReference type="Proteomes" id="UP000290815"/>
    </source>
</evidence>
<accession>A0A449AV95</accession>
<proteinExistence type="predicted"/>
<dbReference type="EMBL" id="LR215024">
    <property type="protein sequence ID" value="VEU70437.1"/>
    <property type="molecule type" value="Genomic_DNA"/>
</dbReference>
<protein>
    <submittedName>
        <fullName evidence="1">Uncharacterized protein</fullName>
    </submittedName>
</protein>
<keyword evidence="2" id="KW-1185">Reference proteome</keyword>
<organism evidence="1 2">
    <name type="scientific">Mycoplasmopsis glycophila</name>
    <dbReference type="NCBI Taxonomy" id="171285"/>
    <lineage>
        <taxon>Bacteria</taxon>
        <taxon>Bacillati</taxon>
        <taxon>Mycoplasmatota</taxon>
        <taxon>Mycoplasmoidales</taxon>
        <taxon>Metamycoplasmataceae</taxon>
        <taxon>Mycoplasmopsis</taxon>
    </lineage>
</organism>
<dbReference type="Proteomes" id="UP000290815">
    <property type="component" value="Chromosome"/>
</dbReference>
<sequence length="206" mass="24970">MSKNSFLTKEKLSFVDVTIGKLKKEYIKKYKHLLYEIYGYIWGVEAYHHSHDIVRYDFKYSSIIKQKISTELEIRQMIFDETQDQSERMKKYIEWAAGAHFNTVIPETPGWQIRFYHIWTPEELERLKMNLILILFGLKKDEREHLNIYMIPWFFLERIREILHNSKTPENAQKLVIELFKTTRIEKVITQDDFESLKALIKTFIK</sequence>
<dbReference type="KEGG" id="mgly:NCTC10194_00442"/>
<gene>
    <name evidence="1" type="ORF">NCTC10194_00442</name>
</gene>
<dbReference type="AlphaFoldDB" id="A0A449AV95"/>
<dbReference type="RefSeq" id="WP_027333379.1">
    <property type="nucleotide sequence ID" value="NZ_LR215024.1"/>
</dbReference>